<evidence type="ECO:0000313" key="3">
    <source>
        <dbReference type="Proteomes" id="UP001066276"/>
    </source>
</evidence>
<comment type="caution">
    <text evidence="2">The sequence shown here is derived from an EMBL/GenBank/DDBJ whole genome shotgun (WGS) entry which is preliminary data.</text>
</comment>
<proteinExistence type="predicted"/>
<name>A0AAV7M5S2_PLEWA</name>
<feature type="compositionally biased region" description="Low complexity" evidence="1">
    <location>
        <begin position="1"/>
        <end position="17"/>
    </location>
</feature>
<gene>
    <name evidence="2" type="ORF">NDU88_004224</name>
</gene>
<reference evidence="2" key="1">
    <citation type="journal article" date="2022" name="bioRxiv">
        <title>Sequencing and chromosome-scale assembly of the giantPleurodeles waltlgenome.</title>
        <authorList>
            <person name="Brown T."/>
            <person name="Elewa A."/>
            <person name="Iarovenko S."/>
            <person name="Subramanian E."/>
            <person name="Araus A.J."/>
            <person name="Petzold A."/>
            <person name="Susuki M."/>
            <person name="Suzuki K.-i.T."/>
            <person name="Hayashi T."/>
            <person name="Toyoda A."/>
            <person name="Oliveira C."/>
            <person name="Osipova E."/>
            <person name="Leigh N.D."/>
            <person name="Simon A."/>
            <person name="Yun M.H."/>
        </authorList>
    </citation>
    <scope>NUCLEOTIDE SEQUENCE</scope>
    <source>
        <strain evidence="2">20211129_DDA</strain>
        <tissue evidence="2">Liver</tissue>
    </source>
</reference>
<keyword evidence="3" id="KW-1185">Reference proteome</keyword>
<evidence type="ECO:0000256" key="1">
    <source>
        <dbReference type="SAM" id="MobiDB-lite"/>
    </source>
</evidence>
<organism evidence="2 3">
    <name type="scientific">Pleurodeles waltl</name>
    <name type="common">Iberian ribbed newt</name>
    <dbReference type="NCBI Taxonomy" id="8319"/>
    <lineage>
        <taxon>Eukaryota</taxon>
        <taxon>Metazoa</taxon>
        <taxon>Chordata</taxon>
        <taxon>Craniata</taxon>
        <taxon>Vertebrata</taxon>
        <taxon>Euteleostomi</taxon>
        <taxon>Amphibia</taxon>
        <taxon>Batrachia</taxon>
        <taxon>Caudata</taxon>
        <taxon>Salamandroidea</taxon>
        <taxon>Salamandridae</taxon>
        <taxon>Pleurodelinae</taxon>
        <taxon>Pleurodeles</taxon>
    </lineage>
</organism>
<dbReference type="Proteomes" id="UP001066276">
    <property type="component" value="Chromosome 10"/>
</dbReference>
<dbReference type="AlphaFoldDB" id="A0AAV7M5S2"/>
<evidence type="ECO:0000313" key="2">
    <source>
        <dbReference type="EMBL" id="KAJ1099120.1"/>
    </source>
</evidence>
<dbReference type="EMBL" id="JANPWB010000014">
    <property type="protein sequence ID" value="KAJ1099120.1"/>
    <property type="molecule type" value="Genomic_DNA"/>
</dbReference>
<sequence length="102" mass="10982">MAAGSVSSGADLGAAGAEDAHRSNSTQIAQLAMGRTKGKHSENGEASGPNDPTPDKLDLIQQEIKDSRQAIENRLGSITAELNILRDDKKNYLTEYRKQNLM</sequence>
<feature type="region of interest" description="Disordered" evidence="1">
    <location>
        <begin position="1"/>
        <end position="58"/>
    </location>
</feature>
<protein>
    <submittedName>
        <fullName evidence="2">Uncharacterized protein</fullName>
    </submittedName>
</protein>
<accession>A0AAV7M5S2</accession>